<evidence type="ECO:0000256" key="2">
    <source>
        <dbReference type="SAM" id="SignalP"/>
    </source>
</evidence>
<keyword evidence="2" id="KW-0732">Signal</keyword>
<evidence type="ECO:0000313" key="4">
    <source>
        <dbReference type="EMBL" id="QEG19247.1"/>
    </source>
</evidence>
<feature type="domain" description="Alpha/beta hydrolase fold-3" evidence="3">
    <location>
        <begin position="75"/>
        <end position="200"/>
    </location>
</feature>
<dbReference type="SUPFAM" id="SSF53474">
    <property type="entry name" value="alpha/beta-Hydrolases"/>
    <property type="match status" value="1"/>
</dbReference>
<evidence type="ECO:0000256" key="1">
    <source>
        <dbReference type="ARBA" id="ARBA00022801"/>
    </source>
</evidence>
<reference evidence="4 5" key="1">
    <citation type="submission" date="2019-08" db="EMBL/GenBank/DDBJ databases">
        <title>Deep-cultivation of Planctomycetes and their phenomic and genomic characterization uncovers novel biology.</title>
        <authorList>
            <person name="Wiegand S."/>
            <person name="Jogler M."/>
            <person name="Boedeker C."/>
            <person name="Pinto D."/>
            <person name="Vollmers J."/>
            <person name="Rivas-Marin E."/>
            <person name="Kohn T."/>
            <person name="Peeters S.H."/>
            <person name="Heuer A."/>
            <person name="Rast P."/>
            <person name="Oberbeckmann S."/>
            <person name="Bunk B."/>
            <person name="Jeske O."/>
            <person name="Meyerdierks A."/>
            <person name="Storesund J.E."/>
            <person name="Kallscheuer N."/>
            <person name="Luecker S."/>
            <person name="Lage O.M."/>
            <person name="Pohl T."/>
            <person name="Merkel B.J."/>
            <person name="Hornburger P."/>
            <person name="Mueller R.-W."/>
            <person name="Bruemmer F."/>
            <person name="Labrenz M."/>
            <person name="Spormann A.M."/>
            <person name="Op den Camp H."/>
            <person name="Overmann J."/>
            <person name="Amann R."/>
            <person name="Jetten M.S.M."/>
            <person name="Mascher T."/>
            <person name="Medema M.H."/>
            <person name="Devos D.P."/>
            <person name="Kaster A.-K."/>
            <person name="Ovreas L."/>
            <person name="Rohde M."/>
            <person name="Galperin M.Y."/>
            <person name="Jogler C."/>
        </authorList>
    </citation>
    <scope>NUCLEOTIDE SEQUENCE [LARGE SCALE GENOMIC DNA]</scope>
    <source>
        <strain evidence="4 5">DSM 8797</strain>
    </source>
</reference>
<gene>
    <name evidence="4" type="primary">axeA1_3</name>
    <name evidence="4" type="ORF">GmarT_51450</name>
</gene>
<accession>A0ABX5YUP0</accession>
<dbReference type="GeneID" id="98649585"/>
<evidence type="ECO:0000313" key="5">
    <source>
        <dbReference type="Proteomes" id="UP000322887"/>
    </source>
</evidence>
<dbReference type="PANTHER" id="PTHR48081">
    <property type="entry name" value="AB HYDROLASE SUPERFAMILY PROTEIN C4A8.06C"/>
    <property type="match status" value="1"/>
</dbReference>
<dbReference type="Proteomes" id="UP000322887">
    <property type="component" value="Chromosome"/>
</dbReference>
<organism evidence="4 5">
    <name type="scientific">Gimesia maris</name>
    <dbReference type="NCBI Taxonomy" id="122"/>
    <lineage>
        <taxon>Bacteria</taxon>
        <taxon>Pseudomonadati</taxon>
        <taxon>Planctomycetota</taxon>
        <taxon>Planctomycetia</taxon>
        <taxon>Planctomycetales</taxon>
        <taxon>Planctomycetaceae</taxon>
        <taxon>Gimesia</taxon>
    </lineage>
</organism>
<keyword evidence="1 4" id="KW-0378">Hydrolase</keyword>
<dbReference type="EMBL" id="CP042910">
    <property type="protein sequence ID" value="QEG19247.1"/>
    <property type="molecule type" value="Genomic_DNA"/>
</dbReference>
<dbReference type="InterPro" id="IPR029058">
    <property type="entry name" value="AB_hydrolase_fold"/>
</dbReference>
<feature type="signal peptide" evidence="2">
    <location>
        <begin position="1"/>
        <end position="17"/>
    </location>
</feature>
<evidence type="ECO:0000259" key="3">
    <source>
        <dbReference type="Pfam" id="PF07859"/>
    </source>
</evidence>
<proteinExistence type="predicted"/>
<dbReference type="Gene3D" id="3.40.50.1820">
    <property type="entry name" value="alpha/beta hydrolase"/>
    <property type="match status" value="1"/>
</dbReference>
<sequence length="284" mass="31643">MKYLCLTVFALFSLAAAPIETPEPTESIAIWPDRPLLDKSDDEVKYSNIIRITKVNRPAIEFYKAPDAKPNAPAVVIFPGGGYNILAYDLEGTEIAEWLNSIGIHAIVVKYTVPGNQREAALKDAQRALGIVRSKAREWGINPNEIGVLGFSAGGHLAANLSTNYEKRNYEVIDEADKLSCRPDFTVLIYPAYIYKEDDKRQSAPEIKVDAKTPPAFIVQTLDDRRLVDSAFNYTRDLKDARVDGELHLYANGGHGYGMRPSDNPVSGWPELCGKWIKRTTQQD</sequence>
<dbReference type="InterPro" id="IPR050300">
    <property type="entry name" value="GDXG_lipolytic_enzyme"/>
</dbReference>
<dbReference type="InterPro" id="IPR013094">
    <property type="entry name" value="AB_hydrolase_3"/>
</dbReference>
<dbReference type="Pfam" id="PF07859">
    <property type="entry name" value="Abhydrolase_3"/>
    <property type="match status" value="1"/>
</dbReference>
<dbReference type="RefSeq" id="WP_149303386.1">
    <property type="nucleotide sequence ID" value="NZ_CP042910.1"/>
</dbReference>
<protein>
    <submittedName>
        <fullName evidence="4">Acetylxylan esterase</fullName>
        <ecNumber evidence="4">3.1.1.72</ecNumber>
    </submittedName>
</protein>
<dbReference type="GO" id="GO:0046555">
    <property type="term" value="F:acetylxylan esterase activity"/>
    <property type="evidence" value="ECO:0007669"/>
    <property type="project" value="UniProtKB-EC"/>
</dbReference>
<feature type="chain" id="PRO_5045776399" evidence="2">
    <location>
        <begin position="18"/>
        <end position="284"/>
    </location>
</feature>
<dbReference type="EC" id="3.1.1.72" evidence="4"/>
<dbReference type="PANTHER" id="PTHR48081:SF6">
    <property type="entry name" value="PEPTIDASE S9 PROLYL OLIGOPEPTIDASE CATALYTIC DOMAIN-CONTAINING PROTEIN"/>
    <property type="match status" value="1"/>
</dbReference>
<keyword evidence="5" id="KW-1185">Reference proteome</keyword>
<name>A0ABX5YUP0_9PLAN</name>